<feature type="transmembrane region" description="Helical" evidence="1">
    <location>
        <begin position="152"/>
        <end position="172"/>
    </location>
</feature>
<evidence type="ECO:0000313" key="3">
    <source>
        <dbReference type="EMBL" id="CQR24507.1"/>
    </source>
</evidence>
<name>A0A0E4CSD3_9STRE</name>
<gene>
    <name evidence="3" type="ORF">BN1356_00854</name>
</gene>
<dbReference type="PANTHER" id="PTHR33408:SF2">
    <property type="entry name" value="TRANSPOSASE DDE DOMAIN-CONTAINING PROTEIN"/>
    <property type="match status" value="1"/>
</dbReference>
<sequence length="181" mass="21285">MIMYKEYNTNQLSLELNLAYNIPMNHEVRLISLFVDSIPNHVLLEELEKLSKTESGRQKQIHYNPTWNYFKELIKEELHSEEGSRIYAKRKTDVEPVFGRLKSVFGVRRVHVRGNQAVQTEIGFLFMSMNLTKLAKNLDPKNSNTQKPHSDFFILIIFKTEITVWFYLKLLFAQPLSLFSS</sequence>
<protein>
    <submittedName>
        <fullName evidence="3">Transposase</fullName>
    </submittedName>
</protein>
<dbReference type="Pfam" id="PF13751">
    <property type="entry name" value="DDE_Tnp_1_6"/>
    <property type="match status" value="1"/>
</dbReference>
<feature type="domain" description="Transposase DDE" evidence="2">
    <location>
        <begin position="54"/>
        <end position="135"/>
    </location>
</feature>
<keyword evidence="4" id="KW-1185">Reference proteome</keyword>
<dbReference type="EMBL" id="CTEN01000002">
    <property type="protein sequence ID" value="CQR24507.1"/>
    <property type="molecule type" value="Genomic_DNA"/>
</dbReference>
<keyword evidence="1" id="KW-0812">Transmembrane</keyword>
<dbReference type="InterPro" id="IPR025668">
    <property type="entry name" value="Tnp_DDE_dom"/>
</dbReference>
<organism evidence="3 4">
    <name type="scientific">Streptococcus varani</name>
    <dbReference type="NCBI Taxonomy" id="1608583"/>
    <lineage>
        <taxon>Bacteria</taxon>
        <taxon>Bacillati</taxon>
        <taxon>Bacillota</taxon>
        <taxon>Bacilli</taxon>
        <taxon>Lactobacillales</taxon>
        <taxon>Streptococcaceae</taxon>
        <taxon>Streptococcus</taxon>
    </lineage>
</organism>
<evidence type="ECO:0000259" key="2">
    <source>
        <dbReference type="Pfam" id="PF13751"/>
    </source>
</evidence>
<evidence type="ECO:0000256" key="1">
    <source>
        <dbReference type="SAM" id="Phobius"/>
    </source>
</evidence>
<dbReference type="Proteomes" id="UP000198604">
    <property type="component" value="Unassembled WGS sequence"/>
</dbReference>
<accession>A0A0E4CSD3</accession>
<dbReference type="AlphaFoldDB" id="A0A0E4CSD3"/>
<evidence type="ECO:0000313" key="4">
    <source>
        <dbReference type="Proteomes" id="UP000198604"/>
    </source>
</evidence>
<dbReference type="PANTHER" id="PTHR33408">
    <property type="entry name" value="TRANSPOSASE"/>
    <property type="match status" value="1"/>
</dbReference>
<keyword evidence="1" id="KW-0472">Membrane</keyword>
<reference evidence="4" key="1">
    <citation type="submission" date="2015-03" db="EMBL/GenBank/DDBJ databases">
        <authorList>
            <person name="Urmite Genomes"/>
        </authorList>
    </citation>
    <scope>NUCLEOTIDE SEQUENCE [LARGE SCALE GENOMIC DNA]</scope>
    <source>
        <strain evidence="4">FF10</strain>
    </source>
</reference>
<keyword evidence="1" id="KW-1133">Transmembrane helix</keyword>
<proteinExistence type="predicted"/>